<organism evidence="5">
    <name type="scientific">marine sediment metagenome</name>
    <dbReference type="NCBI Taxonomy" id="412755"/>
    <lineage>
        <taxon>unclassified sequences</taxon>
        <taxon>metagenomes</taxon>
        <taxon>ecological metagenomes</taxon>
    </lineage>
</organism>
<dbReference type="PANTHER" id="PTHR10242:SF2">
    <property type="entry name" value="N-GLYCOSYLASE_DNA LYASE"/>
    <property type="match status" value="1"/>
</dbReference>
<evidence type="ECO:0000256" key="2">
    <source>
        <dbReference type="ARBA" id="ARBA00012720"/>
    </source>
</evidence>
<name>X1GGT6_9ZZZZ</name>
<dbReference type="InterPro" id="IPR052054">
    <property type="entry name" value="Oxidative_DNA_repair_enzyme"/>
</dbReference>
<dbReference type="SUPFAM" id="SSF48150">
    <property type="entry name" value="DNA-glycosylase"/>
    <property type="match status" value="1"/>
</dbReference>
<dbReference type="Gene3D" id="1.10.340.30">
    <property type="entry name" value="Hypothetical protein, domain 2"/>
    <property type="match status" value="1"/>
</dbReference>
<dbReference type="InterPro" id="IPR037046">
    <property type="entry name" value="AlkA_N_sf"/>
</dbReference>
<accession>X1GGT6</accession>
<evidence type="ECO:0000313" key="5">
    <source>
        <dbReference type="EMBL" id="GAH40829.1"/>
    </source>
</evidence>
<comment type="catalytic activity">
    <reaction evidence="3">
        <text>2'-deoxyribonucleotide-(2'-deoxyribose 5'-phosphate)-2'-deoxyribonucleotide-DNA = a 3'-end 2'-deoxyribonucleotide-(2,3-dehydro-2,3-deoxyribose 5'-phosphate)-DNA + a 5'-end 5'-phospho-2'-deoxyribonucleoside-DNA + H(+)</text>
        <dbReference type="Rhea" id="RHEA:66592"/>
        <dbReference type="Rhea" id="RHEA-COMP:13180"/>
        <dbReference type="Rhea" id="RHEA-COMP:16897"/>
        <dbReference type="Rhea" id="RHEA-COMP:17067"/>
        <dbReference type="ChEBI" id="CHEBI:15378"/>
        <dbReference type="ChEBI" id="CHEBI:136412"/>
        <dbReference type="ChEBI" id="CHEBI:157695"/>
        <dbReference type="ChEBI" id="CHEBI:167181"/>
        <dbReference type="EC" id="4.2.99.18"/>
    </reaction>
</comment>
<proteinExistence type="inferred from homology"/>
<dbReference type="EMBL" id="BARU01012411">
    <property type="protein sequence ID" value="GAH40829.1"/>
    <property type="molecule type" value="Genomic_DNA"/>
</dbReference>
<dbReference type="CDD" id="cd00056">
    <property type="entry name" value="ENDO3c"/>
    <property type="match status" value="1"/>
</dbReference>
<dbReference type="GO" id="GO:0006284">
    <property type="term" value="P:base-excision repair"/>
    <property type="evidence" value="ECO:0007669"/>
    <property type="project" value="InterPro"/>
</dbReference>
<dbReference type="AlphaFoldDB" id="X1GGT6"/>
<dbReference type="Pfam" id="PF00730">
    <property type="entry name" value="HhH-GPD"/>
    <property type="match status" value="1"/>
</dbReference>
<gene>
    <name evidence="5" type="ORF">S03H2_22897</name>
</gene>
<feature type="non-terminal residue" evidence="5">
    <location>
        <position position="1"/>
    </location>
</feature>
<evidence type="ECO:0000259" key="4">
    <source>
        <dbReference type="SMART" id="SM00478"/>
    </source>
</evidence>
<dbReference type="PANTHER" id="PTHR10242">
    <property type="entry name" value="8-OXOGUANINE DNA GLYCOSYLASE"/>
    <property type="match status" value="1"/>
</dbReference>
<sequence length="241" mass="27254">DLQINEISAGVKVDLSEQINAGEKSEINQAVNWMFGLDQEFSDFYRLAKKEPKLKHVVDKAQGRILRSPSLFEDVIKTILTTNTTWAGTIRMTEALVTQFGDPLPGETARYAFPTPEAIAASDEQTLRDTTRLGYRSPYILNLAQEIAAGSLDLESLKSSDLPTDQLRKELLSIKGVGNYAAANLLMLLGHYEYLTIDSWALKMVSHEWYDDTQIGPEEVETAFEDWGKWKGLAYWLWDWS</sequence>
<dbReference type="GO" id="GO:0140078">
    <property type="term" value="F:class I DNA-(apurinic or apyrimidinic site) endonuclease activity"/>
    <property type="evidence" value="ECO:0007669"/>
    <property type="project" value="UniProtKB-EC"/>
</dbReference>
<evidence type="ECO:0000256" key="1">
    <source>
        <dbReference type="ARBA" id="ARBA00010679"/>
    </source>
</evidence>
<dbReference type="EC" id="4.2.99.18" evidence="2"/>
<dbReference type="InterPro" id="IPR011257">
    <property type="entry name" value="DNA_glycosylase"/>
</dbReference>
<feature type="non-terminal residue" evidence="5">
    <location>
        <position position="241"/>
    </location>
</feature>
<feature type="domain" description="HhH-GPD" evidence="4">
    <location>
        <begin position="80"/>
        <end position="240"/>
    </location>
</feature>
<evidence type="ECO:0000256" key="3">
    <source>
        <dbReference type="ARBA" id="ARBA00044632"/>
    </source>
</evidence>
<protein>
    <recommendedName>
        <fullName evidence="2">DNA-(apurinic or apyrimidinic site) lyase</fullName>
        <ecNumber evidence="2">4.2.99.18</ecNumber>
    </recommendedName>
</protein>
<comment type="similarity">
    <text evidence="1">Belongs to the type-1 OGG1 family.</text>
</comment>
<reference evidence="5" key="1">
    <citation type="journal article" date="2014" name="Front. Microbiol.">
        <title>High frequency of phylogenetically diverse reductive dehalogenase-homologous genes in deep subseafloor sedimentary metagenomes.</title>
        <authorList>
            <person name="Kawai M."/>
            <person name="Futagami T."/>
            <person name="Toyoda A."/>
            <person name="Takaki Y."/>
            <person name="Nishi S."/>
            <person name="Hori S."/>
            <person name="Arai W."/>
            <person name="Tsubouchi T."/>
            <person name="Morono Y."/>
            <person name="Uchiyama I."/>
            <person name="Ito T."/>
            <person name="Fujiyama A."/>
            <person name="Inagaki F."/>
            <person name="Takami H."/>
        </authorList>
    </citation>
    <scope>NUCLEOTIDE SEQUENCE</scope>
    <source>
        <strain evidence="5">Expedition CK06-06</strain>
    </source>
</reference>
<comment type="caution">
    <text evidence="5">The sequence shown here is derived from an EMBL/GenBank/DDBJ whole genome shotgun (WGS) entry which is preliminary data.</text>
</comment>
<dbReference type="InterPro" id="IPR003265">
    <property type="entry name" value="HhH-GPD_domain"/>
</dbReference>
<dbReference type="Gene3D" id="3.30.310.20">
    <property type="entry name" value="DNA-3-methyladenine glycosylase AlkA, N-terminal domain"/>
    <property type="match status" value="1"/>
</dbReference>
<dbReference type="SMART" id="SM00478">
    <property type="entry name" value="ENDO3c"/>
    <property type="match status" value="1"/>
</dbReference>